<gene>
    <name evidence="7" type="ORF">KN815_48115</name>
</gene>
<dbReference type="SUPFAM" id="SSF103473">
    <property type="entry name" value="MFS general substrate transporter"/>
    <property type="match status" value="1"/>
</dbReference>
<evidence type="ECO:0000256" key="1">
    <source>
        <dbReference type="ARBA" id="ARBA00004651"/>
    </source>
</evidence>
<dbReference type="InterPro" id="IPR036259">
    <property type="entry name" value="MFS_trans_sf"/>
</dbReference>
<dbReference type="Gene3D" id="1.20.1250.20">
    <property type="entry name" value="MFS general substrate transporter like domains"/>
    <property type="match status" value="1"/>
</dbReference>
<proteinExistence type="predicted"/>
<dbReference type="EMBL" id="JAHLEM010001124">
    <property type="protein sequence ID" value="MBU3871543.1"/>
    <property type="molecule type" value="Genomic_DNA"/>
</dbReference>
<evidence type="ECO:0000313" key="7">
    <source>
        <dbReference type="EMBL" id="MBU3871543.1"/>
    </source>
</evidence>
<keyword evidence="2" id="KW-1003">Cell membrane</keyword>
<feature type="non-terminal residue" evidence="7">
    <location>
        <position position="1"/>
    </location>
</feature>
<evidence type="ECO:0000313" key="8">
    <source>
        <dbReference type="Proteomes" id="UP000720508"/>
    </source>
</evidence>
<accession>A0ABS6CX67</accession>
<evidence type="ECO:0000256" key="3">
    <source>
        <dbReference type="ARBA" id="ARBA00022692"/>
    </source>
</evidence>
<organism evidence="7 8">
    <name type="scientific">Streptomyces niphimycinicus</name>
    <dbReference type="NCBI Taxonomy" id="2842201"/>
    <lineage>
        <taxon>Bacteria</taxon>
        <taxon>Bacillati</taxon>
        <taxon>Actinomycetota</taxon>
        <taxon>Actinomycetes</taxon>
        <taxon>Kitasatosporales</taxon>
        <taxon>Streptomycetaceae</taxon>
        <taxon>Streptomyces</taxon>
    </lineage>
</organism>
<dbReference type="PANTHER" id="PTHR23513">
    <property type="entry name" value="INTEGRAL MEMBRANE EFFLUX PROTEIN-RELATED"/>
    <property type="match status" value="1"/>
</dbReference>
<keyword evidence="3 6" id="KW-0812">Transmembrane</keyword>
<evidence type="ECO:0000256" key="4">
    <source>
        <dbReference type="ARBA" id="ARBA00022989"/>
    </source>
</evidence>
<dbReference type="PANTHER" id="PTHR23513:SF11">
    <property type="entry name" value="STAPHYLOFERRIN A TRANSPORTER"/>
    <property type="match status" value="1"/>
</dbReference>
<reference evidence="7 8" key="1">
    <citation type="submission" date="2021-06" db="EMBL/GenBank/DDBJ databases">
        <authorList>
            <person name="Pan X."/>
        </authorList>
    </citation>
    <scope>NUCLEOTIDE SEQUENCE [LARGE SCALE GENOMIC DNA]</scope>
    <source>
        <strain evidence="7 8">4503</strain>
    </source>
</reference>
<evidence type="ECO:0000256" key="6">
    <source>
        <dbReference type="SAM" id="Phobius"/>
    </source>
</evidence>
<dbReference type="Proteomes" id="UP000720508">
    <property type="component" value="Unassembled WGS sequence"/>
</dbReference>
<sequence length="216" mass="21116">PPPAPVRPPATSVVADLAAGLRAIARNRPLARATATSVVSCVGQGALLTCCPLLGAAVLGGADRGALLLSASAASALVANAVLARRPRPPRPDTVLLGGVLLLVLAPPLAATGHPVALIAALLLAGAAEGPQLTALFAVRHREAPERLRGQVFTTGASLKISGFAVGAAFAGPLAAWSLPGALMAAGGCEALAALVFVCLPGDAEAIVPDSPPGAV</sequence>
<feature type="transmembrane region" description="Helical" evidence="6">
    <location>
        <begin position="65"/>
        <end position="83"/>
    </location>
</feature>
<feature type="transmembrane region" description="Helical" evidence="6">
    <location>
        <begin position="37"/>
        <end position="59"/>
    </location>
</feature>
<protein>
    <submittedName>
        <fullName evidence="7">MFS transporter</fullName>
    </submittedName>
</protein>
<keyword evidence="8" id="KW-1185">Reference proteome</keyword>
<name>A0ABS6CX67_9ACTN</name>
<comment type="caution">
    <text evidence="7">The sequence shown here is derived from an EMBL/GenBank/DDBJ whole genome shotgun (WGS) entry which is preliminary data.</text>
</comment>
<evidence type="ECO:0000256" key="5">
    <source>
        <dbReference type="ARBA" id="ARBA00023136"/>
    </source>
</evidence>
<evidence type="ECO:0000256" key="2">
    <source>
        <dbReference type="ARBA" id="ARBA00022475"/>
    </source>
</evidence>
<keyword evidence="4 6" id="KW-1133">Transmembrane helix</keyword>
<feature type="transmembrane region" description="Helical" evidence="6">
    <location>
        <begin position="95"/>
        <end position="111"/>
    </location>
</feature>
<keyword evidence="5 6" id="KW-0472">Membrane</keyword>
<feature type="transmembrane region" description="Helical" evidence="6">
    <location>
        <begin position="117"/>
        <end position="139"/>
    </location>
</feature>
<comment type="subcellular location">
    <subcellularLocation>
        <location evidence="1">Cell membrane</location>
        <topology evidence="1">Multi-pass membrane protein</topology>
    </subcellularLocation>
</comment>